<dbReference type="Proteomes" id="UP000664495">
    <property type="component" value="Unassembled WGS sequence"/>
</dbReference>
<dbReference type="Pfam" id="PF00392">
    <property type="entry name" value="GntR"/>
    <property type="match status" value="1"/>
</dbReference>
<dbReference type="RefSeq" id="WP_207107408.1">
    <property type="nucleotide sequence ID" value="NZ_JAFLVR010000011.1"/>
</dbReference>
<name>A0ABS3HDR3_9ENTE</name>
<dbReference type="InterPro" id="IPR028978">
    <property type="entry name" value="Chorismate_lyase_/UTRA_dom_sf"/>
</dbReference>
<evidence type="ECO:0000259" key="4">
    <source>
        <dbReference type="PROSITE" id="PS50949"/>
    </source>
</evidence>
<dbReference type="InterPro" id="IPR000524">
    <property type="entry name" value="Tscrpt_reg_HTH_GntR"/>
</dbReference>
<dbReference type="PANTHER" id="PTHR44846:SF5">
    <property type="entry name" value="HTH-TYPE TRANSCRIPTIONAL REGULATOR GMUR"/>
    <property type="match status" value="1"/>
</dbReference>
<dbReference type="PROSITE" id="PS50949">
    <property type="entry name" value="HTH_GNTR"/>
    <property type="match status" value="1"/>
</dbReference>
<evidence type="ECO:0000256" key="3">
    <source>
        <dbReference type="ARBA" id="ARBA00023163"/>
    </source>
</evidence>
<dbReference type="EMBL" id="JAFLVR010000011">
    <property type="protein sequence ID" value="MBO0451594.1"/>
    <property type="molecule type" value="Genomic_DNA"/>
</dbReference>
<dbReference type="Gene3D" id="1.10.10.10">
    <property type="entry name" value="Winged helix-like DNA-binding domain superfamily/Winged helix DNA-binding domain"/>
    <property type="match status" value="1"/>
</dbReference>
<reference evidence="5 6" key="1">
    <citation type="submission" date="2021-03" db="EMBL/GenBank/DDBJ databases">
        <title>Enterococcal diversity collection.</title>
        <authorList>
            <person name="Gilmore M.S."/>
            <person name="Schwartzman J."/>
            <person name="Van Tyne D."/>
            <person name="Martin M."/>
            <person name="Earl A.M."/>
            <person name="Manson A.L."/>
            <person name="Straub T."/>
            <person name="Salamzade R."/>
            <person name="Saavedra J."/>
            <person name="Lebreton F."/>
            <person name="Prichula J."/>
            <person name="Schaufler K."/>
            <person name="Gaca A."/>
            <person name="Sgardioli B."/>
            <person name="Wagenaar J."/>
            <person name="Strong T."/>
        </authorList>
    </citation>
    <scope>NUCLEOTIDE SEQUENCE [LARGE SCALE GENOMIC DNA]</scope>
    <source>
        <strain evidence="5 6">MJM16</strain>
    </source>
</reference>
<evidence type="ECO:0000313" key="5">
    <source>
        <dbReference type="EMBL" id="MBO0451594.1"/>
    </source>
</evidence>
<keyword evidence="1" id="KW-0805">Transcription regulation</keyword>
<dbReference type="SMART" id="SM00866">
    <property type="entry name" value="UTRA"/>
    <property type="match status" value="1"/>
</dbReference>
<accession>A0ABS3HDR3</accession>
<dbReference type="PRINTS" id="PR00035">
    <property type="entry name" value="HTHGNTR"/>
</dbReference>
<proteinExistence type="predicted"/>
<organism evidence="5 6">
    <name type="scientific">Candidatus Enterococcus murrayae</name>
    <dbReference type="NCBI Taxonomy" id="2815321"/>
    <lineage>
        <taxon>Bacteria</taxon>
        <taxon>Bacillati</taxon>
        <taxon>Bacillota</taxon>
        <taxon>Bacilli</taxon>
        <taxon>Lactobacillales</taxon>
        <taxon>Enterococcaceae</taxon>
        <taxon>Enterococcus</taxon>
    </lineage>
</organism>
<dbReference type="CDD" id="cd07377">
    <property type="entry name" value="WHTH_GntR"/>
    <property type="match status" value="1"/>
</dbReference>
<sequence>MDSLNLYDQIAEKLKKNILEDQYPSGKLPNERDLSEAFKVSRSTMKKAMDSLVEDGLLFRKARSGTFINLLFKKNYDDYSHQKRGPIGLTKSFSEQGKEISSRILLFEVILPPEEIRKALLLTENDFTYHFKRVRYIDKVAVSIETNYIPIQLFPKLTKEIAKDSIYDYAINEMGISLTNSYVSIFAAPSDEEDQKELQLTPHEPVTVTEEIVFTETGLPFEYTIVRNHYQKFTYNTSVSSLK</sequence>
<dbReference type="Gene3D" id="3.40.1410.10">
    <property type="entry name" value="Chorismate lyase-like"/>
    <property type="match status" value="1"/>
</dbReference>
<dbReference type="SUPFAM" id="SSF46785">
    <property type="entry name" value="Winged helix' DNA-binding domain"/>
    <property type="match status" value="1"/>
</dbReference>
<evidence type="ECO:0000256" key="2">
    <source>
        <dbReference type="ARBA" id="ARBA00023125"/>
    </source>
</evidence>
<dbReference type="SUPFAM" id="SSF64288">
    <property type="entry name" value="Chorismate lyase-like"/>
    <property type="match status" value="1"/>
</dbReference>
<evidence type="ECO:0000313" key="6">
    <source>
        <dbReference type="Proteomes" id="UP000664495"/>
    </source>
</evidence>
<evidence type="ECO:0000256" key="1">
    <source>
        <dbReference type="ARBA" id="ARBA00023015"/>
    </source>
</evidence>
<dbReference type="InterPro" id="IPR050679">
    <property type="entry name" value="Bact_HTH_transcr_reg"/>
</dbReference>
<gene>
    <name evidence="5" type="ORF">JZO85_04885</name>
</gene>
<feature type="domain" description="HTH gntR-type" evidence="4">
    <location>
        <begin position="4"/>
        <end position="71"/>
    </location>
</feature>
<dbReference type="InterPro" id="IPR036388">
    <property type="entry name" value="WH-like_DNA-bd_sf"/>
</dbReference>
<dbReference type="Pfam" id="PF07702">
    <property type="entry name" value="UTRA"/>
    <property type="match status" value="1"/>
</dbReference>
<dbReference type="SMART" id="SM00345">
    <property type="entry name" value="HTH_GNTR"/>
    <property type="match status" value="1"/>
</dbReference>
<keyword evidence="3" id="KW-0804">Transcription</keyword>
<dbReference type="InterPro" id="IPR011663">
    <property type="entry name" value="UTRA"/>
</dbReference>
<dbReference type="PANTHER" id="PTHR44846">
    <property type="entry name" value="MANNOSYL-D-GLYCERATE TRANSPORT/METABOLISM SYSTEM REPRESSOR MNGR-RELATED"/>
    <property type="match status" value="1"/>
</dbReference>
<keyword evidence="2" id="KW-0238">DNA-binding</keyword>
<dbReference type="InterPro" id="IPR036390">
    <property type="entry name" value="WH_DNA-bd_sf"/>
</dbReference>
<comment type="caution">
    <text evidence="5">The sequence shown here is derived from an EMBL/GenBank/DDBJ whole genome shotgun (WGS) entry which is preliminary data.</text>
</comment>
<keyword evidence="6" id="KW-1185">Reference proteome</keyword>
<protein>
    <submittedName>
        <fullName evidence="5">GntR family transcriptional regulator</fullName>
    </submittedName>
</protein>